<proteinExistence type="predicted"/>
<protein>
    <submittedName>
        <fullName evidence="2">Uncharacterized protein</fullName>
    </submittedName>
</protein>
<evidence type="ECO:0000313" key="3">
    <source>
        <dbReference type="Proteomes" id="UP000287651"/>
    </source>
</evidence>
<organism evidence="2 3">
    <name type="scientific">Ensete ventricosum</name>
    <name type="common">Abyssinian banana</name>
    <name type="synonym">Musa ensete</name>
    <dbReference type="NCBI Taxonomy" id="4639"/>
    <lineage>
        <taxon>Eukaryota</taxon>
        <taxon>Viridiplantae</taxon>
        <taxon>Streptophyta</taxon>
        <taxon>Embryophyta</taxon>
        <taxon>Tracheophyta</taxon>
        <taxon>Spermatophyta</taxon>
        <taxon>Magnoliopsida</taxon>
        <taxon>Liliopsida</taxon>
        <taxon>Zingiberales</taxon>
        <taxon>Musaceae</taxon>
        <taxon>Ensete</taxon>
    </lineage>
</organism>
<feature type="compositionally biased region" description="Basic residues" evidence="1">
    <location>
        <begin position="93"/>
        <end position="103"/>
    </location>
</feature>
<feature type="compositionally biased region" description="Basic and acidic residues" evidence="1">
    <location>
        <begin position="78"/>
        <end position="92"/>
    </location>
</feature>
<accession>A0A426XS89</accession>
<feature type="region of interest" description="Disordered" evidence="1">
    <location>
        <begin position="59"/>
        <end position="103"/>
    </location>
</feature>
<evidence type="ECO:0000256" key="1">
    <source>
        <dbReference type="SAM" id="MobiDB-lite"/>
    </source>
</evidence>
<reference evidence="2 3" key="1">
    <citation type="journal article" date="2014" name="Agronomy (Basel)">
        <title>A Draft Genome Sequence for Ensete ventricosum, the Drought-Tolerant Tree Against Hunger.</title>
        <authorList>
            <person name="Harrison J."/>
            <person name="Moore K.A."/>
            <person name="Paszkiewicz K."/>
            <person name="Jones T."/>
            <person name="Grant M."/>
            <person name="Ambacheew D."/>
            <person name="Muzemil S."/>
            <person name="Studholme D.J."/>
        </authorList>
    </citation>
    <scope>NUCLEOTIDE SEQUENCE [LARGE SCALE GENOMIC DNA]</scope>
</reference>
<dbReference type="Proteomes" id="UP000287651">
    <property type="component" value="Unassembled WGS sequence"/>
</dbReference>
<feature type="region of interest" description="Disordered" evidence="1">
    <location>
        <begin position="1"/>
        <end position="27"/>
    </location>
</feature>
<feature type="non-terminal residue" evidence="2">
    <location>
        <position position="103"/>
    </location>
</feature>
<dbReference type="AlphaFoldDB" id="A0A426XS89"/>
<gene>
    <name evidence="2" type="ORF">B296_00041390</name>
</gene>
<dbReference type="EMBL" id="AMZH03017872">
    <property type="protein sequence ID" value="RRT42403.1"/>
    <property type="molecule type" value="Genomic_DNA"/>
</dbReference>
<sequence length="103" mass="11199">MRWDLVGSPLGDSPKESGSSLGTRREIAGKKTGGLAVRLREVARLCRTKVNSMHRVNAVGNSQGGRRKLNEGIGSLSGERKGVRQKKTETRRKIIGGSRKACR</sequence>
<evidence type="ECO:0000313" key="2">
    <source>
        <dbReference type="EMBL" id="RRT42403.1"/>
    </source>
</evidence>
<name>A0A426XS89_ENSVE</name>
<comment type="caution">
    <text evidence="2">The sequence shown here is derived from an EMBL/GenBank/DDBJ whole genome shotgun (WGS) entry which is preliminary data.</text>
</comment>